<evidence type="ECO:0008006" key="3">
    <source>
        <dbReference type="Google" id="ProtNLM"/>
    </source>
</evidence>
<dbReference type="AlphaFoldDB" id="A0A511WMG0"/>
<proteinExistence type="predicted"/>
<evidence type="ECO:0000313" key="2">
    <source>
        <dbReference type="Proteomes" id="UP000321886"/>
    </source>
</evidence>
<organism evidence="1 2">
    <name type="scientific">Halobacillus faecis</name>
    <dbReference type="NCBI Taxonomy" id="360184"/>
    <lineage>
        <taxon>Bacteria</taxon>
        <taxon>Bacillati</taxon>
        <taxon>Bacillota</taxon>
        <taxon>Bacilli</taxon>
        <taxon>Bacillales</taxon>
        <taxon>Bacillaceae</taxon>
        <taxon>Halobacillus</taxon>
    </lineage>
</organism>
<dbReference type="PROSITE" id="PS51257">
    <property type="entry name" value="PROKAR_LIPOPROTEIN"/>
    <property type="match status" value="1"/>
</dbReference>
<dbReference type="Proteomes" id="UP000321886">
    <property type="component" value="Unassembled WGS sequence"/>
</dbReference>
<keyword evidence="2" id="KW-1185">Reference proteome</keyword>
<dbReference type="EMBL" id="BJYD01000004">
    <property type="protein sequence ID" value="GEN52326.1"/>
    <property type="molecule type" value="Genomic_DNA"/>
</dbReference>
<accession>A0A511WMG0</accession>
<comment type="caution">
    <text evidence="1">The sequence shown here is derived from an EMBL/GenBank/DDBJ whole genome shotgun (WGS) entry which is preliminary data.</text>
</comment>
<evidence type="ECO:0000313" key="1">
    <source>
        <dbReference type="EMBL" id="GEN52326.1"/>
    </source>
</evidence>
<name>A0A511WMG0_9BACI</name>
<reference evidence="1 2" key="1">
    <citation type="submission" date="2019-07" db="EMBL/GenBank/DDBJ databases">
        <title>Whole genome shotgun sequence of Halobacillus faecis NBRC 103569.</title>
        <authorList>
            <person name="Hosoyama A."/>
            <person name="Uohara A."/>
            <person name="Ohji S."/>
            <person name="Ichikawa N."/>
        </authorList>
    </citation>
    <scope>NUCLEOTIDE SEQUENCE [LARGE SCALE GENOMIC DNA]</scope>
    <source>
        <strain evidence="1 2">NBRC 103569</strain>
    </source>
</reference>
<sequence>MYKTVGIIMIIAIFLSGCINNDKVSIEGVIYEVNQEKGTFVVFVENEFKGQEINQNKQQNAIEAFQLKPDKSAEVKGEVKSFNDLKRGQKVSVELGNYEKRLVTKDTLIKGKNKLPLYEAKAVTVKPYTKQDIVQEMRVENGYGLYIYNPEPNKDGGWDAYPSSEAKNFPFRIIQVTHTVSDIKNTEKLLGLYHGFPTYIITDQTGIVFNTNKITELNEFIRNLE</sequence>
<gene>
    <name evidence="1" type="ORF">HFA01_05880</name>
</gene>
<protein>
    <recommendedName>
        <fullName evidence="3">Lipoprotein</fullName>
    </recommendedName>
</protein>